<proteinExistence type="predicted"/>
<evidence type="ECO:0000256" key="1">
    <source>
        <dbReference type="SAM" id="MobiDB-lite"/>
    </source>
</evidence>
<protein>
    <submittedName>
        <fullName evidence="2">Uncharacterized protein</fullName>
    </submittedName>
</protein>
<dbReference type="Proteomes" id="UP000053144">
    <property type="component" value="Chromosome 11"/>
</dbReference>
<dbReference type="AlphaFoldDB" id="A0A0L9VS13"/>
<reference evidence="3" key="1">
    <citation type="journal article" date="2015" name="Proc. Natl. Acad. Sci. U.S.A.">
        <title>Genome sequencing of adzuki bean (Vigna angularis) provides insight into high starch and low fat accumulation and domestication.</title>
        <authorList>
            <person name="Yang K."/>
            <person name="Tian Z."/>
            <person name="Chen C."/>
            <person name="Luo L."/>
            <person name="Zhao B."/>
            <person name="Wang Z."/>
            <person name="Yu L."/>
            <person name="Li Y."/>
            <person name="Sun Y."/>
            <person name="Li W."/>
            <person name="Chen Y."/>
            <person name="Li Y."/>
            <person name="Zhang Y."/>
            <person name="Ai D."/>
            <person name="Zhao J."/>
            <person name="Shang C."/>
            <person name="Ma Y."/>
            <person name="Wu B."/>
            <person name="Wang M."/>
            <person name="Gao L."/>
            <person name="Sun D."/>
            <person name="Zhang P."/>
            <person name="Guo F."/>
            <person name="Wang W."/>
            <person name="Li Y."/>
            <person name="Wang J."/>
            <person name="Varshney R.K."/>
            <person name="Wang J."/>
            <person name="Ling H.Q."/>
            <person name="Wan P."/>
        </authorList>
    </citation>
    <scope>NUCLEOTIDE SEQUENCE</scope>
    <source>
        <strain evidence="3">cv. Jingnong 6</strain>
    </source>
</reference>
<feature type="compositionally biased region" description="Polar residues" evidence="1">
    <location>
        <begin position="193"/>
        <end position="202"/>
    </location>
</feature>
<dbReference type="Gramene" id="KOM57871">
    <property type="protein sequence ID" value="KOM57871"/>
    <property type="gene ID" value="LR48_Vigan11g090400"/>
</dbReference>
<name>A0A0L9VS13_PHAAN</name>
<evidence type="ECO:0000313" key="3">
    <source>
        <dbReference type="Proteomes" id="UP000053144"/>
    </source>
</evidence>
<gene>
    <name evidence="2" type="ORF">LR48_Vigan11g090400</name>
</gene>
<accession>A0A0L9VS13</accession>
<evidence type="ECO:0000313" key="2">
    <source>
        <dbReference type="EMBL" id="KOM57871.1"/>
    </source>
</evidence>
<feature type="region of interest" description="Disordered" evidence="1">
    <location>
        <begin position="167"/>
        <end position="209"/>
    </location>
</feature>
<sequence length="247" mass="27133">MFLPTSPSPSLCSKQQLPHPSSDCHGCKEKLIITLLTVHARCSQQRGEAFHAQQRPACFQQQGRRHGSSCTVHHLHAVQLLSFTASSTRPTRPGKGAVQHLETAVGPGRENMARPWEKNTTCPVKLFNSCPVKLFNSCPTQISLLPLLGIRTKGCIPCVLPNLPPRPNRPPHHYPRSVSAPPLPRASHRATAPQLSWSSLSDTGKPGRHPLPRRASPLLLFSASHCYLNLGLKMGLEVVAMKEWVSM</sequence>
<dbReference type="EMBL" id="CM003381">
    <property type="protein sequence ID" value="KOM57871.1"/>
    <property type="molecule type" value="Genomic_DNA"/>
</dbReference>
<organism evidence="2 3">
    <name type="scientific">Phaseolus angularis</name>
    <name type="common">Azuki bean</name>
    <name type="synonym">Vigna angularis</name>
    <dbReference type="NCBI Taxonomy" id="3914"/>
    <lineage>
        <taxon>Eukaryota</taxon>
        <taxon>Viridiplantae</taxon>
        <taxon>Streptophyta</taxon>
        <taxon>Embryophyta</taxon>
        <taxon>Tracheophyta</taxon>
        <taxon>Spermatophyta</taxon>
        <taxon>Magnoliopsida</taxon>
        <taxon>eudicotyledons</taxon>
        <taxon>Gunneridae</taxon>
        <taxon>Pentapetalae</taxon>
        <taxon>rosids</taxon>
        <taxon>fabids</taxon>
        <taxon>Fabales</taxon>
        <taxon>Fabaceae</taxon>
        <taxon>Papilionoideae</taxon>
        <taxon>50 kb inversion clade</taxon>
        <taxon>NPAAA clade</taxon>
        <taxon>indigoferoid/millettioid clade</taxon>
        <taxon>Phaseoleae</taxon>
        <taxon>Vigna</taxon>
    </lineage>
</organism>